<name>A0A1A9RM53_EIKCO</name>
<protein>
    <submittedName>
        <fullName evidence="1">TIGR02594 family protein</fullName>
    </submittedName>
</protein>
<evidence type="ECO:0000313" key="1">
    <source>
        <dbReference type="EMBL" id="OAM20332.1"/>
    </source>
</evidence>
<proteinExistence type="predicted"/>
<organism evidence="1 2">
    <name type="scientific">Eikenella corrodens</name>
    <dbReference type="NCBI Taxonomy" id="539"/>
    <lineage>
        <taxon>Bacteria</taxon>
        <taxon>Pseudomonadati</taxon>
        <taxon>Pseudomonadota</taxon>
        <taxon>Betaproteobacteria</taxon>
        <taxon>Neisseriales</taxon>
        <taxon>Neisseriaceae</taxon>
        <taxon>Eikenella</taxon>
    </lineage>
</organism>
<comment type="caution">
    <text evidence="1">The sequence shown here is derived from an EMBL/GenBank/DDBJ whole genome shotgun (WGS) entry which is preliminary data.</text>
</comment>
<dbReference type="Proteomes" id="UP000078103">
    <property type="component" value="Unassembled WGS sequence"/>
</dbReference>
<evidence type="ECO:0000313" key="2">
    <source>
        <dbReference type="Proteomes" id="UP000078103"/>
    </source>
</evidence>
<accession>A0A1A9RM53</accession>
<dbReference type="InterPro" id="IPR013423">
    <property type="entry name" value="CHP02594"/>
</dbReference>
<dbReference type="RefSeq" id="WP_064106459.1">
    <property type="nucleotide sequence ID" value="NZ_LXSH01000028.1"/>
</dbReference>
<dbReference type="EMBL" id="LXSH01000028">
    <property type="protein sequence ID" value="OAM20332.1"/>
    <property type="molecule type" value="Genomic_DNA"/>
</dbReference>
<dbReference type="AlphaFoldDB" id="A0A1A9RM53"/>
<dbReference type="NCBIfam" id="TIGR02594">
    <property type="entry name" value="TIGR02594 family protein"/>
    <property type="match status" value="1"/>
</dbReference>
<reference evidence="2" key="1">
    <citation type="submission" date="2016-05" db="EMBL/GenBank/DDBJ databases">
        <title>Draft genome of Corynebacterium afermentans subsp. afermentans LCDC 88199T.</title>
        <authorList>
            <person name="Bernier A.-M."/>
            <person name="Bernard K."/>
        </authorList>
    </citation>
    <scope>NUCLEOTIDE SEQUENCE [LARGE SCALE GENOMIC DNA]</scope>
    <source>
        <strain evidence="2">NML120819</strain>
    </source>
</reference>
<sequence length="182" mass="20593">MTKQTELPWIAKAKSHLGLREIPGPQHNPEILRWLVKFGGYNGEEKAWWANDEVAWCGLFVGMCLAESDRFVVPAWYRAGAWADERYLTRLSKPAYGCVAVKKRTGGNHVFFIVGKDKQGRLMGLGGNQGNRVSIIPFNASELRFYWPSYWRDKQCVKSEPAAIRYELPLVDATGKQGESEA</sequence>
<gene>
    <name evidence="1" type="ORF">A7P89_10555</name>
</gene>